<evidence type="ECO:0000256" key="1">
    <source>
        <dbReference type="SAM" id="SignalP"/>
    </source>
</evidence>
<reference evidence="2" key="1">
    <citation type="submission" date="2016-12" db="EMBL/GenBank/DDBJ databases">
        <title>An insight into the sialome and mialome of the sand fly, Nyssomyia neivai.</title>
        <authorList>
            <person name="Sebastian V."/>
            <person name="Goulart T.M."/>
            <person name="Oliveira W."/>
            <person name="Calvo E."/>
            <person name="Oliveira L.F."/>
            <person name="Pinto M.C."/>
            <person name="Rosselino A.M."/>
            <person name="Ribeiro J.M."/>
        </authorList>
    </citation>
    <scope>NUCLEOTIDE SEQUENCE</scope>
</reference>
<dbReference type="EMBL" id="GFDF01005176">
    <property type="protein sequence ID" value="JAV08908.1"/>
    <property type="molecule type" value="Transcribed_RNA"/>
</dbReference>
<keyword evidence="1" id="KW-0732">Signal</keyword>
<feature type="signal peptide" evidence="1">
    <location>
        <begin position="1"/>
        <end position="17"/>
    </location>
</feature>
<evidence type="ECO:0000313" key="2">
    <source>
        <dbReference type="EMBL" id="JAV08908.1"/>
    </source>
</evidence>
<accession>A0A1L8DQZ8</accession>
<dbReference type="Pfam" id="PF06757">
    <property type="entry name" value="Ins_allergen_rp"/>
    <property type="match status" value="1"/>
</dbReference>
<organism evidence="2">
    <name type="scientific">Nyssomyia neivai</name>
    <dbReference type="NCBI Taxonomy" id="330878"/>
    <lineage>
        <taxon>Eukaryota</taxon>
        <taxon>Metazoa</taxon>
        <taxon>Ecdysozoa</taxon>
        <taxon>Arthropoda</taxon>
        <taxon>Hexapoda</taxon>
        <taxon>Insecta</taxon>
        <taxon>Pterygota</taxon>
        <taxon>Neoptera</taxon>
        <taxon>Endopterygota</taxon>
        <taxon>Diptera</taxon>
        <taxon>Nematocera</taxon>
        <taxon>Psychodoidea</taxon>
        <taxon>Psychodidae</taxon>
        <taxon>Nyssomyia</taxon>
    </lineage>
</organism>
<sequence length="216" mass="24273">MKFHIVVLAVLVGAAWGNPIGTFRQDIDEILSLLPIEKMRQIAEDYYHTDAEIQEIVTYLKGDEVKKIYAEIMAMPEVKGFVAFLGSLGLNTEKFESLDKLLRLPAYAPDATKATMPRKGGLMGLISDIRDCLPQTKLRNTLVNKLMSSEGFAAVYKKIQDFEFIHLEEYANESQEIAALAKRLNGYGINVDKLVKQFAALVGWHKDAEDDFDVVD</sequence>
<dbReference type="AlphaFoldDB" id="A0A1L8DQZ8"/>
<protein>
    <submittedName>
        <fullName evidence="2">Putative microvillar protein with insect allergen related repeat</fullName>
    </submittedName>
</protein>
<feature type="chain" id="PRO_5009875524" evidence="1">
    <location>
        <begin position="18"/>
        <end position="216"/>
    </location>
</feature>
<dbReference type="PANTHER" id="PTHR21163:SF1">
    <property type="entry name" value="PROTEIN G12"/>
    <property type="match status" value="1"/>
</dbReference>
<proteinExistence type="predicted"/>
<name>A0A1L8DQZ8_9DIPT</name>
<dbReference type="InterPro" id="IPR010629">
    <property type="entry name" value="Ins_allergen"/>
</dbReference>
<dbReference type="PANTHER" id="PTHR21163">
    <property type="entry name" value="PROTEIN G12"/>
    <property type="match status" value="1"/>
</dbReference>